<organism evidence="1">
    <name type="scientific">Halorubrum lacusprofundi</name>
    <dbReference type="NCBI Taxonomy" id="2247"/>
    <lineage>
        <taxon>Archaea</taxon>
        <taxon>Methanobacteriati</taxon>
        <taxon>Methanobacteriota</taxon>
        <taxon>Stenosarchaea group</taxon>
        <taxon>Halobacteria</taxon>
        <taxon>Halobacteriales</taxon>
        <taxon>Haloferacaceae</taxon>
        <taxon>Halorubrum</taxon>
    </lineage>
</organism>
<name>A0A220SXS0_9EURY</name>
<keyword evidence="1" id="KW-0614">Plasmid</keyword>
<sequence length="84" mass="9398">MSTQQRTFEVLKDPTGEKTEDVTVNIESHPDYNRVVHATCAETSREAKIGIEGTKAEPEAVALHGDVPEWIEPILRSIGIREIR</sequence>
<dbReference type="AlphaFoldDB" id="A0A220SXS0"/>
<dbReference type="EMBL" id="KX906370">
    <property type="protein sequence ID" value="ASK38230.1"/>
    <property type="molecule type" value="Genomic_DNA"/>
</dbReference>
<proteinExistence type="predicted"/>
<dbReference type="OrthoDB" id="318036at2157"/>
<dbReference type="RefSeq" id="WP_088901248.1">
    <property type="nucleotide sequence ID" value="NZ_JAJNEG010000027.1"/>
</dbReference>
<protein>
    <submittedName>
        <fullName evidence="1">Uncharacterized protein</fullName>
    </submittedName>
</protein>
<evidence type="ECO:0000313" key="1">
    <source>
        <dbReference type="EMBL" id="ASK38230.1"/>
    </source>
</evidence>
<accession>A0A220SXS0</accession>
<geneLocation type="plasmid" evidence="1">
    <name>pR1SE2</name>
</geneLocation>
<reference evidence="1" key="1">
    <citation type="submission" date="2016-09" db="EMBL/GenBank/DDBJ databases">
        <title>A plasmid goes viral.</title>
        <authorList>
            <person name="Erdmann S."/>
            <person name="Tschitschko B."/>
            <person name="Cavicchioli R."/>
        </authorList>
    </citation>
    <scope>NUCLEOTIDE SEQUENCE</scope>
    <source>
        <strain evidence="1">HLS1</strain>
        <plasmid evidence="1">pR1SE2</plasmid>
    </source>
</reference>